<dbReference type="GO" id="GO:0006508">
    <property type="term" value="P:proteolysis"/>
    <property type="evidence" value="ECO:0007669"/>
    <property type="project" value="UniProtKB-KW"/>
</dbReference>
<evidence type="ECO:0000313" key="7">
    <source>
        <dbReference type="Proteomes" id="UP000095672"/>
    </source>
</evidence>
<feature type="chain" id="PRO_5008895620" description="Cyanophycinase" evidence="5">
    <location>
        <begin position="24"/>
        <end position="372"/>
    </location>
</feature>
<dbReference type="Proteomes" id="UP000095672">
    <property type="component" value="Chromosome"/>
</dbReference>
<keyword evidence="5" id="KW-0732">Signal</keyword>
<evidence type="ECO:0008006" key="8">
    <source>
        <dbReference type="Google" id="ProtNLM"/>
    </source>
</evidence>
<dbReference type="Gene3D" id="3.40.50.880">
    <property type="match status" value="1"/>
</dbReference>
<name>A0A1C9WA83_9GAMM</name>
<proteinExistence type="inferred from homology"/>
<sequence precursor="true">MKLTKSRLMTALTAALLATQVTAKPPEGGGGNGNGGGGGGNGGGSSYEYYQACGTATNSVSTAQASLLIGGAEANANGEEAATQWLVSHAPGGDYLVLRTGGTGGQADWMCSTFGSELGSAAELSVDGTSAASDPVVISYIQNAEIIFIAGGDQNEYEDFWKNTPVEDALNDHLNVKRAPIAGTSAGLAILGQSYYAPANLGVLSREILDDPYHSNTQDINHGDFLLHPQLDDVITDSHLDRVSGKGRSSETRHGRTFGFLARSAQDRGTLNARAIGLEEATLLAIDASGVATVYGEGAAYFMRPISFPEQITAGAPLIWDNGGQAVSVYKIQGDNNGNGNFDLGAWSGSGGSSSNWYTTSGYDGLNCQTGC</sequence>
<dbReference type="InterPro" id="IPR005320">
    <property type="entry name" value="Peptidase_S51"/>
</dbReference>
<dbReference type="KEGG" id="micc:AUP74_02596"/>
<keyword evidence="2" id="KW-0645">Protease</keyword>
<dbReference type="PANTHER" id="PTHR36175:SF1">
    <property type="entry name" value="CYANOPHYCINASE"/>
    <property type="match status" value="1"/>
</dbReference>
<dbReference type="SUPFAM" id="SSF52317">
    <property type="entry name" value="Class I glutamine amidotransferase-like"/>
    <property type="match status" value="1"/>
</dbReference>
<dbReference type="GO" id="GO:0008236">
    <property type="term" value="F:serine-type peptidase activity"/>
    <property type="evidence" value="ECO:0007669"/>
    <property type="project" value="UniProtKB-KW"/>
</dbReference>
<dbReference type="RefSeq" id="WP_226999791.1">
    <property type="nucleotide sequence ID" value="NZ_CP014143.1"/>
</dbReference>
<evidence type="ECO:0000256" key="5">
    <source>
        <dbReference type="SAM" id="SignalP"/>
    </source>
</evidence>
<feature type="signal peptide" evidence="5">
    <location>
        <begin position="1"/>
        <end position="23"/>
    </location>
</feature>
<protein>
    <recommendedName>
        <fullName evidence="8">Cyanophycinase</fullName>
    </recommendedName>
</protein>
<dbReference type="EMBL" id="CP014143">
    <property type="protein sequence ID" value="AOS97993.1"/>
    <property type="molecule type" value="Genomic_DNA"/>
</dbReference>
<dbReference type="PANTHER" id="PTHR36175">
    <property type="entry name" value="CYANOPHYCINASE"/>
    <property type="match status" value="1"/>
</dbReference>
<organism evidence="6 7">
    <name type="scientific">Microbulbifer aggregans</name>
    <dbReference type="NCBI Taxonomy" id="1769779"/>
    <lineage>
        <taxon>Bacteria</taxon>
        <taxon>Pseudomonadati</taxon>
        <taxon>Pseudomonadota</taxon>
        <taxon>Gammaproteobacteria</taxon>
        <taxon>Cellvibrionales</taxon>
        <taxon>Microbulbiferaceae</taxon>
        <taxon>Microbulbifer</taxon>
    </lineage>
</organism>
<keyword evidence="4" id="KW-0720">Serine protease</keyword>
<gene>
    <name evidence="6" type="ORF">AUP74_02596</name>
</gene>
<keyword evidence="3" id="KW-0378">Hydrolase</keyword>
<keyword evidence="7" id="KW-1185">Reference proteome</keyword>
<evidence type="ECO:0000256" key="3">
    <source>
        <dbReference type="ARBA" id="ARBA00022801"/>
    </source>
</evidence>
<reference evidence="7" key="1">
    <citation type="submission" date="2016-01" db="EMBL/GenBank/DDBJ databases">
        <title>Complete genome sequence of Microbulbifer sp. CCB-MM1, a halophile isolated from Matang Mangrove Forest, Perak.</title>
        <authorList>
            <person name="Moh T.H."/>
            <person name="Dinesh B."/>
            <person name="Lau N.-S."/>
            <person name="Go F."/>
            <person name="Alexander Chong S.-C."/>
        </authorList>
    </citation>
    <scope>NUCLEOTIDE SEQUENCE [LARGE SCALE GENOMIC DNA]</scope>
    <source>
        <strain evidence="7">CCB-MM1</strain>
    </source>
</reference>
<accession>A0A1C9WA83</accession>
<dbReference type="STRING" id="1769779.AUP74_02596"/>
<evidence type="ECO:0000256" key="1">
    <source>
        <dbReference type="ARBA" id="ARBA00006534"/>
    </source>
</evidence>
<evidence type="ECO:0000256" key="4">
    <source>
        <dbReference type="ARBA" id="ARBA00022825"/>
    </source>
</evidence>
<dbReference type="Pfam" id="PF03575">
    <property type="entry name" value="Peptidase_S51"/>
    <property type="match status" value="1"/>
</dbReference>
<evidence type="ECO:0000313" key="6">
    <source>
        <dbReference type="EMBL" id="AOS97993.1"/>
    </source>
</evidence>
<dbReference type="AlphaFoldDB" id="A0A1C9WA83"/>
<comment type="similarity">
    <text evidence="1">Belongs to the peptidase S51 family.</text>
</comment>
<evidence type="ECO:0000256" key="2">
    <source>
        <dbReference type="ARBA" id="ARBA00022670"/>
    </source>
</evidence>
<dbReference type="InterPro" id="IPR029062">
    <property type="entry name" value="Class_I_gatase-like"/>
</dbReference>